<dbReference type="SMART" id="SM00584">
    <property type="entry name" value="TLDc"/>
    <property type="match status" value="1"/>
</dbReference>
<dbReference type="EnsemblMetazoa" id="AAEL019690-RF">
    <property type="protein sequence ID" value="AAEL019690-PF"/>
    <property type="gene ID" value="AAEL019690"/>
</dbReference>
<dbReference type="Proteomes" id="UP000008820">
    <property type="component" value="Chromosome 2"/>
</dbReference>
<dbReference type="PANTHER" id="PTHR23354:SF122">
    <property type="entry name" value="GTPASE-ACTIVATING PROTEIN SKYWALKER"/>
    <property type="match status" value="1"/>
</dbReference>
<dbReference type="GO" id="GO:0030659">
    <property type="term" value="C:cytoplasmic vesicle membrane"/>
    <property type="evidence" value="ECO:0007669"/>
    <property type="project" value="UniProtKB-SubCell"/>
</dbReference>
<dbReference type="PROSITE" id="PS51886">
    <property type="entry name" value="TLDC"/>
    <property type="match status" value="1"/>
</dbReference>
<comment type="subcellular location">
    <subcellularLocation>
        <location evidence="1">Cytoplasmic vesicle membrane</location>
    </subcellularLocation>
    <subcellularLocation>
        <location evidence="2">Endomembrane system</location>
        <topology evidence="2">Peripheral membrane protein</topology>
    </subcellularLocation>
    <subcellularLocation>
        <location evidence="6">Synapse</location>
    </subcellularLocation>
</comment>
<dbReference type="GO" id="GO:0012505">
    <property type="term" value="C:endomembrane system"/>
    <property type="evidence" value="ECO:0007669"/>
    <property type="project" value="UniProtKB-SubCell"/>
</dbReference>
<dbReference type="Pfam" id="PF00566">
    <property type="entry name" value="RabGAP-TBC"/>
    <property type="match status" value="1"/>
</dbReference>
<dbReference type="AlphaFoldDB" id="A0A6I8TVW9"/>
<proteinExistence type="predicted"/>
<dbReference type="PANTHER" id="PTHR23354">
    <property type="entry name" value="NUCLEOLAR PROTEIN 7/ESTROGEN RECEPTOR COACTIVATOR-RELATED"/>
    <property type="match status" value="1"/>
</dbReference>
<evidence type="ECO:0000256" key="5">
    <source>
        <dbReference type="ARBA" id="ARBA00023329"/>
    </source>
</evidence>
<dbReference type="InterPro" id="IPR006571">
    <property type="entry name" value="TLDc_dom"/>
</dbReference>
<accession>A0A6I8TVW9</accession>
<evidence type="ECO:0000313" key="8">
    <source>
        <dbReference type="Proteomes" id="UP000008820"/>
    </source>
</evidence>
<evidence type="ECO:0000256" key="1">
    <source>
        <dbReference type="ARBA" id="ARBA00004156"/>
    </source>
</evidence>
<sequence>MVAKTPEGISLENLSKRASVYIDPDCDLYLELQYLQSRADFNKCTCFDLSLLAPGKKPNLKTFQDVQSLIQQGKKREAKLVLRENSWPTNSPIRSQLWPALCTQHHVGKTMLDGFYWDMVNQVFGTTELPEKPIMLPPFVDSTHCLPYHLTRKGRAVADRVVSVLGYACPDITYSPTLYPITAILLHFMSEEECYHCMASLVAPKDKVFITQTKLLYEVTWKTVMQIAKKHAKSAVLYLSRLCPGQKSERIFMDWCWWILGGLPFPHLVRVMDCFFHEGIKVFYRVALAILILFHKHSTATNSEWDADTIKNDIDNALPKFCKNIPVSPAKLLRTAFSIRALSSTYISRIFLKTEMVLKSKSVLSGSKQMVRSRSSDNLPTSQSQVNVQMMSHTLTIREKLKDDRDSCRAMLFTLWSWLPVRITMYQPVLLYTTEEHGCSLTTFYVRVEQHEPTLLMIKTCNNEVFGAYCSSRWFERNLKDDRGQRQAYFGTGETFLFSLYPERAKYPWVGIEGDKGLGHASELFMAADSKMITIGGGEGQAIWMDENIRFGKTDRCQTFNNPPLCASGDFEIRVLEVYGFVECE</sequence>
<keyword evidence="8" id="KW-1185">Reference proteome</keyword>
<protein>
    <submittedName>
        <fullName evidence="7">Uncharacterized protein</fullName>
    </submittedName>
</protein>
<dbReference type="Gene3D" id="1.10.472.80">
    <property type="entry name" value="Ypt/Rab-GAP domain of gyp1p, domain 3"/>
    <property type="match status" value="1"/>
</dbReference>
<dbReference type="Pfam" id="PF07534">
    <property type="entry name" value="TLD"/>
    <property type="match status" value="1"/>
</dbReference>
<dbReference type="OrthoDB" id="10065050at2759"/>
<evidence type="ECO:0000256" key="4">
    <source>
        <dbReference type="ARBA" id="ARBA00023136"/>
    </source>
</evidence>
<reference evidence="7 8" key="1">
    <citation type="submission" date="2017-06" db="EMBL/GenBank/DDBJ databases">
        <title>Aedes aegypti genome working group (AGWG) sequencing and assembly.</title>
        <authorList>
            <consortium name="Aedes aegypti Genome Working Group (AGWG)"/>
            <person name="Matthews B.J."/>
        </authorList>
    </citation>
    <scope>NUCLEOTIDE SEQUENCE [LARGE SCALE GENOMIC DNA]</scope>
    <source>
        <strain evidence="7 8">LVP_AGWG</strain>
    </source>
</reference>
<evidence type="ECO:0000313" key="7">
    <source>
        <dbReference type="EnsemblMetazoa" id="AAEL019690-PF"/>
    </source>
</evidence>
<reference evidence="7" key="2">
    <citation type="submission" date="2020-05" db="UniProtKB">
        <authorList>
            <consortium name="EnsemblMetazoa"/>
        </authorList>
    </citation>
    <scope>IDENTIFICATION</scope>
    <source>
        <strain evidence="7">LVP_AGWG</strain>
    </source>
</reference>
<keyword evidence="5" id="KW-0968">Cytoplasmic vesicle</keyword>
<keyword evidence="3" id="KW-0770">Synapse</keyword>
<keyword evidence="4" id="KW-0472">Membrane</keyword>
<dbReference type="InterPro" id="IPR000195">
    <property type="entry name" value="Rab-GAP-TBC_dom"/>
</dbReference>
<name>A0A6I8TVW9_AEDAE</name>
<evidence type="ECO:0000256" key="3">
    <source>
        <dbReference type="ARBA" id="ARBA00023018"/>
    </source>
</evidence>
<dbReference type="SUPFAM" id="SSF47923">
    <property type="entry name" value="Ypt/Rab-GAP domain of gyp1p"/>
    <property type="match status" value="1"/>
</dbReference>
<gene>
    <name evidence="7" type="primary">5573096</name>
</gene>
<evidence type="ECO:0000256" key="2">
    <source>
        <dbReference type="ARBA" id="ARBA00004184"/>
    </source>
</evidence>
<organism evidence="7 8">
    <name type="scientific">Aedes aegypti</name>
    <name type="common">Yellowfever mosquito</name>
    <name type="synonym">Culex aegypti</name>
    <dbReference type="NCBI Taxonomy" id="7159"/>
    <lineage>
        <taxon>Eukaryota</taxon>
        <taxon>Metazoa</taxon>
        <taxon>Ecdysozoa</taxon>
        <taxon>Arthropoda</taxon>
        <taxon>Hexapoda</taxon>
        <taxon>Insecta</taxon>
        <taxon>Pterygota</taxon>
        <taxon>Neoptera</taxon>
        <taxon>Endopterygota</taxon>
        <taxon>Diptera</taxon>
        <taxon>Nematocera</taxon>
        <taxon>Culicoidea</taxon>
        <taxon>Culicidae</taxon>
        <taxon>Culicinae</taxon>
        <taxon>Aedini</taxon>
        <taxon>Aedes</taxon>
        <taxon>Stegomyia</taxon>
    </lineage>
</organism>
<dbReference type="InterPro" id="IPR035969">
    <property type="entry name" value="Rab-GAP_TBC_sf"/>
</dbReference>
<dbReference type="GO" id="GO:0045202">
    <property type="term" value="C:synapse"/>
    <property type="evidence" value="ECO:0007669"/>
    <property type="project" value="UniProtKB-SubCell"/>
</dbReference>
<evidence type="ECO:0000256" key="6">
    <source>
        <dbReference type="ARBA" id="ARBA00034103"/>
    </source>
</evidence>